<comment type="caution">
    <text evidence="3">The sequence shown here is derived from an EMBL/GenBank/DDBJ whole genome shotgun (WGS) entry which is preliminary data.</text>
</comment>
<dbReference type="EMBL" id="BSPC01000051">
    <property type="protein sequence ID" value="GLS21560.1"/>
    <property type="molecule type" value="Genomic_DNA"/>
</dbReference>
<proteinExistence type="inferred from homology"/>
<sequence>MQYVCLVYAEDDAFKALGPAGQKTLDADSLAYDRELERLGHLVLAHALHSERESKVVRRRQKKTLVIDGPFTETKEQLVGFIVVEANGMDEAVAIAGDIPMAGIGTIVVRETLEFA</sequence>
<protein>
    <submittedName>
        <fullName evidence="3">Dehydrogenase</fullName>
    </submittedName>
</protein>
<evidence type="ECO:0000313" key="3">
    <source>
        <dbReference type="EMBL" id="GLS21560.1"/>
    </source>
</evidence>
<gene>
    <name evidence="3" type="ORF">GCM10007874_45770</name>
</gene>
<comment type="similarity">
    <text evidence="1">Belongs to the YciI family.</text>
</comment>
<dbReference type="Pfam" id="PF03795">
    <property type="entry name" value="YCII"/>
    <property type="match status" value="1"/>
</dbReference>
<evidence type="ECO:0000313" key="4">
    <source>
        <dbReference type="Proteomes" id="UP001156882"/>
    </source>
</evidence>
<dbReference type="Proteomes" id="UP001156882">
    <property type="component" value="Unassembled WGS sequence"/>
</dbReference>
<dbReference type="InterPro" id="IPR005545">
    <property type="entry name" value="YCII"/>
</dbReference>
<accession>A0ABQ6CN55</accession>
<feature type="domain" description="YCII-related" evidence="2">
    <location>
        <begin position="1"/>
        <end position="115"/>
    </location>
</feature>
<organism evidence="3 4">
    <name type="scientific">Labrys miyagiensis</name>
    <dbReference type="NCBI Taxonomy" id="346912"/>
    <lineage>
        <taxon>Bacteria</taxon>
        <taxon>Pseudomonadati</taxon>
        <taxon>Pseudomonadota</taxon>
        <taxon>Alphaproteobacteria</taxon>
        <taxon>Hyphomicrobiales</taxon>
        <taxon>Xanthobacteraceae</taxon>
        <taxon>Labrys</taxon>
    </lineage>
</organism>
<dbReference type="InterPro" id="IPR011008">
    <property type="entry name" value="Dimeric_a/b-barrel"/>
</dbReference>
<reference evidence="4" key="1">
    <citation type="journal article" date="2019" name="Int. J. Syst. Evol. Microbiol.">
        <title>The Global Catalogue of Microorganisms (GCM) 10K type strain sequencing project: providing services to taxonomists for standard genome sequencing and annotation.</title>
        <authorList>
            <consortium name="The Broad Institute Genomics Platform"/>
            <consortium name="The Broad Institute Genome Sequencing Center for Infectious Disease"/>
            <person name="Wu L."/>
            <person name="Ma J."/>
        </authorList>
    </citation>
    <scope>NUCLEOTIDE SEQUENCE [LARGE SCALE GENOMIC DNA]</scope>
    <source>
        <strain evidence="4">NBRC 101365</strain>
    </source>
</reference>
<name>A0ABQ6CN55_9HYPH</name>
<dbReference type="SUPFAM" id="SSF54909">
    <property type="entry name" value="Dimeric alpha+beta barrel"/>
    <property type="match status" value="1"/>
</dbReference>
<dbReference type="RefSeq" id="WP_284314575.1">
    <property type="nucleotide sequence ID" value="NZ_BSPC01000051.1"/>
</dbReference>
<evidence type="ECO:0000259" key="2">
    <source>
        <dbReference type="Pfam" id="PF03795"/>
    </source>
</evidence>
<dbReference type="Gene3D" id="3.30.70.1060">
    <property type="entry name" value="Dimeric alpha+beta barrel"/>
    <property type="match status" value="1"/>
</dbReference>
<evidence type="ECO:0000256" key="1">
    <source>
        <dbReference type="ARBA" id="ARBA00007689"/>
    </source>
</evidence>
<dbReference type="PANTHER" id="PTHR35174">
    <property type="entry name" value="BLL7171 PROTEIN-RELATED"/>
    <property type="match status" value="1"/>
</dbReference>
<dbReference type="PANTHER" id="PTHR35174:SF3">
    <property type="entry name" value="BLL7171 PROTEIN"/>
    <property type="match status" value="1"/>
</dbReference>
<keyword evidence="4" id="KW-1185">Reference proteome</keyword>